<dbReference type="GO" id="GO:0051536">
    <property type="term" value="F:iron-sulfur cluster binding"/>
    <property type="evidence" value="ECO:0007669"/>
    <property type="project" value="UniProtKB-KW"/>
</dbReference>
<dbReference type="PANTHER" id="PTHR42944">
    <property type="entry name" value="ADENINE DNA GLYCOSYLASE"/>
    <property type="match status" value="1"/>
</dbReference>
<comment type="cofactor">
    <cofactor evidence="1">
        <name>[4Fe-4S] cluster</name>
        <dbReference type="ChEBI" id="CHEBI:49883"/>
    </cofactor>
</comment>
<dbReference type="Proteomes" id="UP000002709">
    <property type="component" value="Chromosome"/>
</dbReference>
<dbReference type="AlphaFoldDB" id="Q3B498"/>
<evidence type="ECO:0000256" key="9">
    <source>
        <dbReference type="ARBA" id="ARBA00023204"/>
    </source>
</evidence>
<dbReference type="GO" id="GO:0000701">
    <property type="term" value="F:purine-specific mismatch base pair DNA N-glycosylase activity"/>
    <property type="evidence" value="ECO:0007669"/>
    <property type="project" value="TreeGrafter"/>
</dbReference>
<evidence type="ECO:0000256" key="2">
    <source>
        <dbReference type="ARBA" id="ARBA00002933"/>
    </source>
</evidence>
<dbReference type="InterPro" id="IPR003265">
    <property type="entry name" value="HhH-GPD_domain"/>
</dbReference>
<evidence type="ECO:0000256" key="5">
    <source>
        <dbReference type="ARBA" id="ARBA00022763"/>
    </source>
</evidence>
<keyword evidence="9" id="KW-0234">DNA repair</keyword>
<organism evidence="12 13">
    <name type="scientific">Chlorobium luteolum (strain DSM 273 / BCRC 81028 / 2530)</name>
    <name type="common">Pelodictyon luteolum</name>
    <dbReference type="NCBI Taxonomy" id="319225"/>
    <lineage>
        <taxon>Bacteria</taxon>
        <taxon>Pseudomonadati</taxon>
        <taxon>Chlorobiota</taxon>
        <taxon>Chlorobiia</taxon>
        <taxon>Chlorobiales</taxon>
        <taxon>Chlorobiaceae</taxon>
        <taxon>Chlorobium/Pelodictyon group</taxon>
        <taxon>Pelodictyon</taxon>
    </lineage>
</organism>
<evidence type="ECO:0000313" key="12">
    <source>
        <dbReference type="EMBL" id="ABB23833.1"/>
    </source>
</evidence>
<evidence type="ECO:0000256" key="4">
    <source>
        <dbReference type="ARBA" id="ARBA00022723"/>
    </source>
</evidence>
<keyword evidence="4" id="KW-0479">Metal-binding</keyword>
<proteinExistence type="inferred from homology"/>
<evidence type="ECO:0000256" key="8">
    <source>
        <dbReference type="ARBA" id="ARBA00023014"/>
    </source>
</evidence>
<evidence type="ECO:0000256" key="10">
    <source>
        <dbReference type="ARBA" id="ARBA00023295"/>
    </source>
</evidence>
<keyword evidence="7" id="KW-0408">Iron</keyword>
<dbReference type="EMBL" id="CP000096">
    <property type="protein sequence ID" value="ABB23833.1"/>
    <property type="molecule type" value="Genomic_DNA"/>
</dbReference>
<keyword evidence="10" id="KW-0326">Glycosidase</keyword>
<dbReference type="Pfam" id="PF00730">
    <property type="entry name" value="HhH-GPD"/>
    <property type="match status" value="1"/>
</dbReference>
<comment type="similarity">
    <text evidence="3">Belongs to the Nth/MutY family.</text>
</comment>
<dbReference type="Gene3D" id="1.10.1670.10">
    <property type="entry name" value="Helix-hairpin-Helix base-excision DNA repair enzymes (C-terminal)"/>
    <property type="match status" value="1"/>
</dbReference>
<evidence type="ECO:0000259" key="11">
    <source>
        <dbReference type="SMART" id="SM00478"/>
    </source>
</evidence>
<dbReference type="GO" id="GO:0032357">
    <property type="term" value="F:oxidized purine DNA binding"/>
    <property type="evidence" value="ECO:0007669"/>
    <property type="project" value="TreeGrafter"/>
</dbReference>
<keyword evidence="8" id="KW-0411">Iron-sulfur</keyword>
<reference evidence="13" key="1">
    <citation type="submission" date="2005-08" db="EMBL/GenBank/DDBJ databases">
        <title>Complete sequence of Pelodictyon luteolum DSM 273.</title>
        <authorList>
            <consortium name="US DOE Joint Genome Institute"/>
            <person name="Copeland A."/>
            <person name="Lucas S."/>
            <person name="Lapidus A."/>
            <person name="Barry K."/>
            <person name="Detter J.C."/>
            <person name="Glavina T."/>
            <person name="Hammon N."/>
            <person name="Israni S."/>
            <person name="Pitluck S."/>
            <person name="Bryant D."/>
            <person name="Schmutz J."/>
            <person name="Larimer F."/>
            <person name="Land M."/>
            <person name="Kyrpides N."/>
            <person name="Ivanova N."/>
            <person name="Richardson P."/>
        </authorList>
    </citation>
    <scope>NUCLEOTIDE SEQUENCE [LARGE SCALE GENOMIC DNA]</scope>
    <source>
        <strain evidence="13">DSM 273 / BCRC 81028 / 2530</strain>
    </source>
</reference>
<dbReference type="SUPFAM" id="SSF48150">
    <property type="entry name" value="DNA-glycosylase"/>
    <property type="match status" value="1"/>
</dbReference>
<feature type="domain" description="HhH-GPD" evidence="11">
    <location>
        <begin position="53"/>
        <end position="200"/>
    </location>
</feature>
<dbReference type="CDD" id="cd00056">
    <property type="entry name" value="ENDO3c"/>
    <property type="match status" value="1"/>
</dbReference>
<accession>Q3B498</accession>
<dbReference type="GO" id="GO:0035485">
    <property type="term" value="F:adenine/guanine mispair binding"/>
    <property type="evidence" value="ECO:0007669"/>
    <property type="project" value="TreeGrafter"/>
</dbReference>
<dbReference type="InterPro" id="IPR044298">
    <property type="entry name" value="MIG/MutY"/>
</dbReference>
<evidence type="ECO:0000256" key="1">
    <source>
        <dbReference type="ARBA" id="ARBA00001966"/>
    </source>
</evidence>
<comment type="function">
    <text evidence="2">Adenine glycosylase active on G-A mispairs. MutY also corrects error-prone DNA synthesis past GO lesions which are due to the oxidatively damaged form of guanine: 7,8-dihydro-8-oxoguanine (8-oxo-dGTP).</text>
</comment>
<evidence type="ECO:0000256" key="3">
    <source>
        <dbReference type="ARBA" id="ARBA00008343"/>
    </source>
</evidence>
<dbReference type="STRING" id="319225.Plut_0971"/>
<protein>
    <submittedName>
        <fullName evidence="12">HhH-GPD</fullName>
    </submittedName>
</protein>
<dbReference type="RefSeq" id="WP_011357707.1">
    <property type="nucleotide sequence ID" value="NC_007512.1"/>
</dbReference>
<name>Q3B498_CHLL3</name>
<dbReference type="KEGG" id="plt:Plut_0971"/>
<dbReference type="SMART" id="SM00478">
    <property type="entry name" value="ENDO3c"/>
    <property type="match status" value="1"/>
</dbReference>
<gene>
    <name evidence="12" type="ordered locus">Plut_0971</name>
</gene>
<keyword evidence="5" id="KW-0227">DNA damage</keyword>
<dbReference type="GO" id="GO:0034039">
    <property type="term" value="F:8-oxo-7,8-dihydroguanine DNA N-glycosylase activity"/>
    <property type="evidence" value="ECO:0007669"/>
    <property type="project" value="TreeGrafter"/>
</dbReference>
<evidence type="ECO:0000256" key="6">
    <source>
        <dbReference type="ARBA" id="ARBA00022801"/>
    </source>
</evidence>
<dbReference type="InterPro" id="IPR011257">
    <property type="entry name" value="DNA_glycosylase"/>
</dbReference>
<evidence type="ECO:0000313" key="13">
    <source>
        <dbReference type="Proteomes" id="UP000002709"/>
    </source>
</evidence>
<dbReference type="PANTHER" id="PTHR42944:SF1">
    <property type="entry name" value="ADENINE DNA GLYCOSYLASE"/>
    <property type="match status" value="1"/>
</dbReference>
<dbReference type="GO" id="GO:0046872">
    <property type="term" value="F:metal ion binding"/>
    <property type="evidence" value="ECO:0007669"/>
    <property type="project" value="UniProtKB-KW"/>
</dbReference>
<dbReference type="PROSITE" id="PS01155">
    <property type="entry name" value="ENDONUCLEASE_III_2"/>
    <property type="match status" value="1"/>
</dbReference>
<keyword evidence="6" id="KW-0378">Hydrolase</keyword>
<keyword evidence="13" id="KW-1185">Reference proteome</keyword>
<dbReference type="InterPro" id="IPR004036">
    <property type="entry name" value="Endonuclease-III-like_CS2"/>
</dbReference>
<dbReference type="GO" id="GO:0006298">
    <property type="term" value="P:mismatch repair"/>
    <property type="evidence" value="ECO:0007669"/>
    <property type="project" value="TreeGrafter"/>
</dbReference>
<dbReference type="GO" id="GO:0006284">
    <property type="term" value="P:base-excision repair"/>
    <property type="evidence" value="ECO:0007669"/>
    <property type="project" value="InterPro"/>
</dbReference>
<dbReference type="Gene3D" id="1.10.340.30">
    <property type="entry name" value="Hypothetical protein, domain 2"/>
    <property type="match status" value="1"/>
</dbReference>
<evidence type="ECO:0000256" key="7">
    <source>
        <dbReference type="ARBA" id="ARBA00023004"/>
    </source>
</evidence>
<dbReference type="HOGENOM" id="CLU_012862_2_0_10"/>
<sequence length="285" mass="32447">MNLTISTSAPSLPCKEQVRLFQEHIFSFYQLHRRSFPWRSALSRYAVMVSEVMLQQTQAERVVPKYLEWMRRFPDPGTLAVAPLRDVLELWSGLGYNSRALRLQECARLVVAMYQGELPATPRELKALPGIGEYSCRSIPAFADNLNVAAVDTNIRRILIHEFSLPEESPQRVLQAFADLVLPEGRSRDWHNALMDYGALQLTSKRTGIRARSRQSKFEGSRRWYRGRVLQELLREEAVPLEVLESKYRECPGGISSVVDDLLRDNMVEFVGGGAAGGVLLRIRE</sequence>
<dbReference type="InterPro" id="IPR023170">
    <property type="entry name" value="HhH_base_excis_C"/>
</dbReference>
<dbReference type="eggNOG" id="COG1194">
    <property type="taxonomic scope" value="Bacteria"/>
</dbReference>